<proteinExistence type="predicted"/>
<feature type="transmembrane region" description="Helical" evidence="1">
    <location>
        <begin position="12"/>
        <end position="30"/>
    </location>
</feature>
<sequence>MPQIIQFRYSKKAGFTGMAVLLIFICLLLTTTIRNYNAHDMLGIVIFGVFALLFIAVMGLMIVTRLMPAFKGEVALELDEHGVKDYIRNIILDWKDVEDIGLKPGRSSAMLIFELKFESDFGKTVAVSLRWVEGNENEVYNTVLAYFDEIEGIVREDEISD</sequence>
<dbReference type="EMBL" id="LT629740">
    <property type="protein sequence ID" value="SDS17303.1"/>
    <property type="molecule type" value="Genomic_DNA"/>
</dbReference>
<keyword evidence="1" id="KW-0812">Transmembrane</keyword>
<keyword evidence="1" id="KW-1133">Transmembrane helix</keyword>
<organism evidence="2 3">
    <name type="scientific">Mucilaginibacter mallensis</name>
    <dbReference type="NCBI Taxonomy" id="652787"/>
    <lineage>
        <taxon>Bacteria</taxon>
        <taxon>Pseudomonadati</taxon>
        <taxon>Bacteroidota</taxon>
        <taxon>Sphingobacteriia</taxon>
        <taxon>Sphingobacteriales</taxon>
        <taxon>Sphingobacteriaceae</taxon>
        <taxon>Mucilaginibacter</taxon>
    </lineage>
</organism>
<keyword evidence="3" id="KW-1185">Reference proteome</keyword>
<accession>A0A1H1Q1U3</accession>
<evidence type="ECO:0000313" key="2">
    <source>
        <dbReference type="EMBL" id="SDS17303.1"/>
    </source>
</evidence>
<protein>
    <submittedName>
        <fullName evidence="2">Uncharacterized protein</fullName>
    </submittedName>
</protein>
<name>A0A1H1Q1U3_MUCMA</name>
<evidence type="ECO:0000256" key="1">
    <source>
        <dbReference type="SAM" id="Phobius"/>
    </source>
</evidence>
<reference evidence="2 3" key="1">
    <citation type="submission" date="2016-10" db="EMBL/GenBank/DDBJ databases">
        <authorList>
            <person name="de Groot N.N."/>
        </authorList>
    </citation>
    <scope>NUCLEOTIDE SEQUENCE [LARGE SCALE GENOMIC DNA]</scope>
    <source>
        <strain evidence="2 3">MP1X4</strain>
    </source>
</reference>
<keyword evidence="1" id="KW-0472">Membrane</keyword>
<gene>
    <name evidence="2" type="ORF">SAMN05216490_0671</name>
</gene>
<dbReference type="AlphaFoldDB" id="A0A1H1Q1U3"/>
<dbReference type="OrthoDB" id="799901at2"/>
<evidence type="ECO:0000313" key="3">
    <source>
        <dbReference type="Proteomes" id="UP000199679"/>
    </source>
</evidence>
<dbReference type="Proteomes" id="UP000199679">
    <property type="component" value="Chromosome I"/>
</dbReference>
<dbReference type="RefSeq" id="WP_091369221.1">
    <property type="nucleotide sequence ID" value="NZ_LT629740.1"/>
</dbReference>
<feature type="transmembrane region" description="Helical" evidence="1">
    <location>
        <begin position="42"/>
        <end position="63"/>
    </location>
</feature>